<keyword evidence="9" id="KW-0732">Signal</keyword>
<reference evidence="11 12" key="1">
    <citation type="submission" date="2020-08" db="EMBL/GenBank/DDBJ databases">
        <title>Whole genome shotgun sequence of Actinoplanes ianthinogenes NBRC 13996.</title>
        <authorList>
            <person name="Komaki H."/>
            <person name="Tamura T."/>
        </authorList>
    </citation>
    <scope>NUCLEOTIDE SEQUENCE [LARGE SCALE GENOMIC DNA]</scope>
    <source>
        <strain evidence="11 12">NBRC 13996</strain>
    </source>
</reference>
<dbReference type="InterPro" id="IPR023827">
    <property type="entry name" value="Peptidase_S8_Asp-AS"/>
</dbReference>
<dbReference type="PROSITE" id="PS51892">
    <property type="entry name" value="SUBTILASE"/>
    <property type="match status" value="1"/>
</dbReference>
<dbReference type="InterPro" id="IPR015500">
    <property type="entry name" value="Peptidase_S8_subtilisin-rel"/>
</dbReference>
<protein>
    <recommendedName>
        <fullName evidence="10">Peptidase S8/S53 domain-containing protein</fullName>
    </recommendedName>
</protein>
<feature type="chain" id="PRO_5045708062" description="Peptidase S8/S53 domain-containing protein" evidence="9">
    <location>
        <begin position="17"/>
        <end position="617"/>
    </location>
</feature>
<dbReference type="InterPro" id="IPR022398">
    <property type="entry name" value="Peptidase_S8_His-AS"/>
</dbReference>
<proteinExistence type="inferred from homology"/>
<dbReference type="InterPro" id="IPR050131">
    <property type="entry name" value="Peptidase_S8_subtilisin-like"/>
</dbReference>
<accession>A0ABN6CC20</accession>
<evidence type="ECO:0000256" key="4">
    <source>
        <dbReference type="ARBA" id="ARBA00022670"/>
    </source>
</evidence>
<keyword evidence="3" id="KW-0964">Secreted</keyword>
<dbReference type="InterPro" id="IPR023828">
    <property type="entry name" value="Peptidase_S8_Ser-AS"/>
</dbReference>
<dbReference type="PROSITE" id="PS00137">
    <property type="entry name" value="SUBTILASE_HIS"/>
    <property type="match status" value="1"/>
</dbReference>
<dbReference type="Proteomes" id="UP000676967">
    <property type="component" value="Chromosome"/>
</dbReference>
<comment type="similarity">
    <text evidence="2 7 8">Belongs to the peptidase S8 family.</text>
</comment>
<name>A0ABN6CC20_9ACTN</name>
<comment type="subcellular location">
    <subcellularLocation>
        <location evidence="1">Secreted</location>
    </subcellularLocation>
</comment>
<dbReference type="Pfam" id="PF00082">
    <property type="entry name" value="Peptidase_S8"/>
    <property type="match status" value="1"/>
</dbReference>
<feature type="signal peptide" evidence="9">
    <location>
        <begin position="1"/>
        <end position="16"/>
    </location>
</feature>
<organism evidence="11 12">
    <name type="scientific">Actinoplanes ianthinogenes</name>
    <dbReference type="NCBI Taxonomy" id="122358"/>
    <lineage>
        <taxon>Bacteria</taxon>
        <taxon>Bacillati</taxon>
        <taxon>Actinomycetota</taxon>
        <taxon>Actinomycetes</taxon>
        <taxon>Micromonosporales</taxon>
        <taxon>Micromonosporaceae</taxon>
        <taxon>Actinoplanes</taxon>
    </lineage>
</organism>
<evidence type="ECO:0000256" key="7">
    <source>
        <dbReference type="PROSITE-ProRule" id="PRU01240"/>
    </source>
</evidence>
<dbReference type="PROSITE" id="PS00136">
    <property type="entry name" value="SUBTILASE_ASP"/>
    <property type="match status" value="1"/>
</dbReference>
<dbReference type="PRINTS" id="PR00723">
    <property type="entry name" value="SUBTILISIN"/>
</dbReference>
<dbReference type="InterPro" id="IPR034084">
    <property type="entry name" value="Thermitase-like_dom"/>
</dbReference>
<evidence type="ECO:0000256" key="1">
    <source>
        <dbReference type="ARBA" id="ARBA00004613"/>
    </source>
</evidence>
<dbReference type="EMBL" id="AP023356">
    <property type="protein sequence ID" value="BCJ41862.1"/>
    <property type="molecule type" value="Genomic_DNA"/>
</dbReference>
<evidence type="ECO:0000313" key="11">
    <source>
        <dbReference type="EMBL" id="BCJ41862.1"/>
    </source>
</evidence>
<evidence type="ECO:0000256" key="8">
    <source>
        <dbReference type="RuleBase" id="RU003355"/>
    </source>
</evidence>
<keyword evidence="5 7" id="KW-0378">Hydrolase</keyword>
<evidence type="ECO:0000256" key="9">
    <source>
        <dbReference type="SAM" id="SignalP"/>
    </source>
</evidence>
<keyword evidence="12" id="KW-1185">Reference proteome</keyword>
<dbReference type="InterPro" id="IPR036852">
    <property type="entry name" value="Peptidase_S8/S53_dom_sf"/>
</dbReference>
<feature type="active site" description="Charge relay system" evidence="7">
    <location>
        <position position="378"/>
    </location>
</feature>
<dbReference type="CDD" id="cd07484">
    <property type="entry name" value="Peptidases_S8_Thermitase_like"/>
    <property type="match status" value="1"/>
</dbReference>
<gene>
    <name evidence="11" type="ORF">Aiant_25190</name>
</gene>
<evidence type="ECO:0000256" key="5">
    <source>
        <dbReference type="ARBA" id="ARBA00022801"/>
    </source>
</evidence>
<dbReference type="PANTHER" id="PTHR43806">
    <property type="entry name" value="PEPTIDASE S8"/>
    <property type="match status" value="1"/>
</dbReference>
<dbReference type="Gene3D" id="3.40.50.200">
    <property type="entry name" value="Peptidase S8/S53 domain"/>
    <property type="match status" value="1"/>
</dbReference>
<sequence>MIGLPWIVLASVPSLASNFSACSRAQLEVLGSYSPVSGIRPILTGSPHRNRNPDMTCSHSAGRTFAHGTDHGREVARMRRTALAGLVTAVGVLGVPAAPVLAAPAEPTRMVSTVLDPDGRPVITVHQVSGPHTLGLEVDGIVRALEAPTGTDTYRSRQWDLTRMNVPTAWQRSTGTGVTVAVIDTGVDASHPDLAGQVLTGYDATTDQDGGTTDPQGHGTHVAGTVAALAGNGIGVAGVAPDVKILPVRVLDAKGVGYDSDTAQGIVWAADHGADVINMSLGGTDRSSAVSSAVAYARSKGVVVVAAAGNERQKGSPTSYPGADPGVIAVAATDSADQVASYSNAGDYVDVAAPGSSIISTYPTGLAAAGYATMNGTSMASPHVAAVAALLLAAKPGLTPDEVESALEGSAVDLGAAGKDNDFGYGRVDAAAALDKVVPVTPVPVTPAPVTPAPVVKVTSNVTSRVVAYGTRTSTVFQVSPASAQPVGVCTSVGGAAWSCTPATTSSTGAYTVARTATASFRVRLTAGTASATSTYTVKAVVAVSRTATKTLTVKVTGVAGQKLTVQRYVNKRWSTVKTYSATSSRKVTGLVGGGSYRVVLASTSKVAGVTSKTVKA</sequence>
<keyword evidence="4 7" id="KW-0645">Protease</keyword>
<evidence type="ECO:0000256" key="2">
    <source>
        <dbReference type="ARBA" id="ARBA00011073"/>
    </source>
</evidence>
<evidence type="ECO:0000256" key="3">
    <source>
        <dbReference type="ARBA" id="ARBA00022525"/>
    </source>
</evidence>
<keyword evidence="6 7" id="KW-0720">Serine protease</keyword>
<dbReference type="InterPro" id="IPR000209">
    <property type="entry name" value="Peptidase_S8/S53_dom"/>
</dbReference>
<evidence type="ECO:0000259" key="10">
    <source>
        <dbReference type="Pfam" id="PF00082"/>
    </source>
</evidence>
<feature type="active site" description="Charge relay system" evidence="7">
    <location>
        <position position="184"/>
    </location>
</feature>
<evidence type="ECO:0000256" key="6">
    <source>
        <dbReference type="ARBA" id="ARBA00022825"/>
    </source>
</evidence>
<dbReference type="PANTHER" id="PTHR43806:SF11">
    <property type="entry name" value="CEREVISIN-RELATED"/>
    <property type="match status" value="1"/>
</dbReference>
<evidence type="ECO:0000313" key="12">
    <source>
        <dbReference type="Proteomes" id="UP000676967"/>
    </source>
</evidence>
<dbReference type="SUPFAM" id="SSF52743">
    <property type="entry name" value="Subtilisin-like"/>
    <property type="match status" value="1"/>
</dbReference>
<dbReference type="PROSITE" id="PS00138">
    <property type="entry name" value="SUBTILASE_SER"/>
    <property type="match status" value="1"/>
</dbReference>
<feature type="domain" description="Peptidase S8/S53" evidence="10">
    <location>
        <begin position="175"/>
        <end position="426"/>
    </location>
</feature>
<feature type="active site" description="Charge relay system" evidence="7">
    <location>
        <position position="218"/>
    </location>
</feature>